<dbReference type="EMBL" id="BMHE01000047">
    <property type="protein sequence ID" value="GGA05068.1"/>
    <property type="molecule type" value="Genomic_DNA"/>
</dbReference>
<reference evidence="2" key="1">
    <citation type="journal article" date="2019" name="Int. J. Syst. Evol. Microbiol.">
        <title>The Global Catalogue of Microorganisms (GCM) 10K type strain sequencing project: providing services to taxonomists for standard genome sequencing and annotation.</title>
        <authorList>
            <consortium name="The Broad Institute Genomics Platform"/>
            <consortium name="The Broad Institute Genome Sequencing Center for Infectious Disease"/>
            <person name="Wu L."/>
            <person name="Ma J."/>
        </authorList>
    </citation>
    <scope>NUCLEOTIDE SEQUENCE [LARGE SCALE GENOMIC DNA]</scope>
    <source>
        <strain evidence="2">CGMCC 1.15043</strain>
    </source>
</reference>
<comment type="caution">
    <text evidence="1">The sequence shown here is derived from an EMBL/GenBank/DDBJ whole genome shotgun (WGS) entry which is preliminary data.</text>
</comment>
<name>A0ABQ1FAZ7_9BACL</name>
<proteinExistence type="predicted"/>
<organism evidence="1 2">
    <name type="scientific">Paenibacillus marchantiophytorum</name>
    <dbReference type="NCBI Taxonomy" id="1619310"/>
    <lineage>
        <taxon>Bacteria</taxon>
        <taxon>Bacillati</taxon>
        <taxon>Bacillota</taxon>
        <taxon>Bacilli</taxon>
        <taxon>Bacillales</taxon>
        <taxon>Paenibacillaceae</taxon>
        <taxon>Paenibacillus</taxon>
    </lineage>
</organism>
<accession>A0ABQ1FAZ7</accession>
<evidence type="ECO:0000313" key="2">
    <source>
        <dbReference type="Proteomes" id="UP000615455"/>
    </source>
</evidence>
<protein>
    <submittedName>
        <fullName evidence="1">Uncharacterized protein</fullName>
    </submittedName>
</protein>
<keyword evidence="2" id="KW-1185">Reference proteome</keyword>
<gene>
    <name evidence="1" type="ORF">GCM10008018_58840</name>
</gene>
<evidence type="ECO:0000313" key="1">
    <source>
        <dbReference type="EMBL" id="GGA05068.1"/>
    </source>
</evidence>
<dbReference type="Proteomes" id="UP000615455">
    <property type="component" value="Unassembled WGS sequence"/>
</dbReference>
<sequence>MESTSYQFRINLLKTLLKINIVKPTSSIASRSWFFNFYTSPLNHENTISFYLSYHILQNIPFYV</sequence>